<dbReference type="InterPro" id="IPR000189">
    <property type="entry name" value="Transglyc_AS"/>
</dbReference>
<evidence type="ECO:0000259" key="2">
    <source>
        <dbReference type="Pfam" id="PF01464"/>
    </source>
</evidence>
<dbReference type="Gene3D" id="1.10.530.10">
    <property type="match status" value="1"/>
</dbReference>
<dbReference type="PROSITE" id="PS00922">
    <property type="entry name" value="TRANSGLYCOSYLASE"/>
    <property type="match status" value="1"/>
</dbReference>
<comment type="similarity">
    <text evidence="1">Belongs to the transglycosylase Slt family.</text>
</comment>
<dbReference type="Pfam" id="PF01464">
    <property type="entry name" value="SLT"/>
    <property type="match status" value="1"/>
</dbReference>
<feature type="domain" description="Transglycosylase SLT" evidence="2">
    <location>
        <begin position="58"/>
        <end position="166"/>
    </location>
</feature>
<evidence type="ECO:0000256" key="1">
    <source>
        <dbReference type="ARBA" id="ARBA00007734"/>
    </source>
</evidence>
<dbReference type="AlphaFoldDB" id="A0A9D1TJK9"/>
<dbReference type="InterPro" id="IPR008258">
    <property type="entry name" value="Transglycosylase_SLT_dom_1"/>
</dbReference>
<dbReference type="GO" id="GO:0008933">
    <property type="term" value="F:peptidoglycan lytic transglycosylase activity"/>
    <property type="evidence" value="ECO:0007669"/>
    <property type="project" value="InterPro"/>
</dbReference>
<dbReference type="EMBL" id="DXHX01000085">
    <property type="protein sequence ID" value="HIV74591.1"/>
    <property type="molecule type" value="Genomic_DNA"/>
</dbReference>
<reference evidence="3" key="1">
    <citation type="journal article" date="2021" name="PeerJ">
        <title>Extensive microbial diversity within the chicken gut microbiome revealed by metagenomics and culture.</title>
        <authorList>
            <person name="Gilroy R."/>
            <person name="Ravi A."/>
            <person name="Getino M."/>
            <person name="Pursley I."/>
            <person name="Horton D.L."/>
            <person name="Alikhan N.F."/>
            <person name="Baker D."/>
            <person name="Gharbi K."/>
            <person name="Hall N."/>
            <person name="Watson M."/>
            <person name="Adriaenssens E.M."/>
            <person name="Foster-Nyarko E."/>
            <person name="Jarju S."/>
            <person name="Secka A."/>
            <person name="Antonio M."/>
            <person name="Oren A."/>
            <person name="Chaudhuri R.R."/>
            <person name="La Ragione R."/>
            <person name="Hildebrand F."/>
            <person name="Pallen M.J."/>
        </authorList>
    </citation>
    <scope>NUCLEOTIDE SEQUENCE</scope>
    <source>
        <strain evidence="3">CHK169-2315</strain>
    </source>
</reference>
<gene>
    <name evidence="3" type="ORF">H9895_05845</name>
</gene>
<proteinExistence type="inferred from homology"/>
<reference evidence="3" key="2">
    <citation type="submission" date="2021-04" db="EMBL/GenBank/DDBJ databases">
        <authorList>
            <person name="Gilroy R."/>
        </authorList>
    </citation>
    <scope>NUCLEOTIDE SEQUENCE</scope>
    <source>
        <strain evidence="3">CHK169-2315</strain>
    </source>
</reference>
<organism evidence="3 4">
    <name type="scientific">Candidatus Pseudogracilibacillus intestinigallinarum</name>
    <dbReference type="NCBI Taxonomy" id="2838742"/>
    <lineage>
        <taxon>Bacteria</taxon>
        <taxon>Bacillati</taxon>
        <taxon>Bacillota</taxon>
        <taxon>Bacilli</taxon>
        <taxon>Bacillales</taxon>
        <taxon>Bacillaceae</taxon>
        <taxon>Pseudogracilibacillus</taxon>
    </lineage>
</organism>
<dbReference type="PANTHER" id="PTHR37423:SF2">
    <property type="entry name" value="MEMBRANE-BOUND LYTIC MUREIN TRANSGLYCOSYLASE C"/>
    <property type="match status" value="1"/>
</dbReference>
<dbReference type="CDD" id="cd00254">
    <property type="entry name" value="LT-like"/>
    <property type="match status" value="1"/>
</dbReference>
<sequence length="176" mass="19381">MNRIGMDMQLPMMTQPQTSSVMQQPVQMNDAIATYTATQSSRTGTALAKAPTTKYNELIANAAKKYGVDENLIHAIIKMESNYNPSVRSHVGAVGLMQLMPATAKEVGVTDRTDIAQNIDGGTQYFSKMLKRHNGDVRLALAAYNAGPGNVQKYGGIPPFKETQNYVQKIMDYYRV</sequence>
<name>A0A9D1TJK9_9BACI</name>
<dbReference type="Proteomes" id="UP000823937">
    <property type="component" value="Unassembled WGS sequence"/>
</dbReference>
<dbReference type="InterPro" id="IPR023346">
    <property type="entry name" value="Lysozyme-like_dom_sf"/>
</dbReference>
<comment type="caution">
    <text evidence="3">The sequence shown here is derived from an EMBL/GenBank/DDBJ whole genome shotgun (WGS) entry which is preliminary data.</text>
</comment>
<dbReference type="SUPFAM" id="SSF53955">
    <property type="entry name" value="Lysozyme-like"/>
    <property type="match status" value="1"/>
</dbReference>
<dbReference type="PANTHER" id="PTHR37423">
    <property type="entry name" value="SOLUBLE LYTIC MUREIN TRANSGLYCOSYLASE-RELATED"/>
    <property type="match status" value="1"/>
</dbReference>
<accession>A0A9D1TJK9</accession>
<evidence type="ECO:0000313" key="3">
    <source>
        <dbReference type="EMBL" id="HIV74591.1"/>
    </source>
</evidence>
<evidence type="ECO:0000313" key="4">
    <source>
        <dbReference type="Proteomes" id="UP000823937"/>
    </source>
</evidence>
<dbReference type="GO" id="GO:0000270">
    <property type="term" value="P:peptidoglycan metabolic process"/>
    <property type="evidence" value="ECO:0007669"/>
    <property type="project" value="InterPro"/>
</dbReference>
<protein>
    <submittedName>
        <fullName evidence="3">Transglycosylase SLT domain-containing protein</fullName>
    </submittedName>
</protein>
<dbReference type="GO" id="GO:0016020">
    <property type="term" value="C:membrane"/>
    <property type="evidence" value="ECO:0007669"/>
    <property type="project" value="InterPro"/>
</dbReference>